<dbReference type="AlphaFoldDB" id="A0A382VV47"/>
<dbReference type="Gene3D" id="3.40.50.1820">
    <property type="entry name" value="alpha/beta hydrolase"/>
    <property type="match status" value="1"/>
</dbReference>
<gene>
    <name evidence="4" type="ORF">METZ01_LOCUS402602</name>
</gene>
<dbReference type="InterPro" id="IPR029058">
    <property type="entry name" value="AB_hydrolase_fold"/>
</dbReference>
<evidence type="ECO:0000313" key="4">
    <source>
        <dbReference type="EMBL" id="SVD49748.1"/>
    </source>
</evidence>
<dbReference type="PROSITE" id="PS51257">
    <property type="entry name" value="PROKAR_LIPOPROTEIN"/>
    <property type="match status" value="1"/>
</dbReference>
<dbReference type="Pfam" id="PF00135">
    <property type="entry name" value="COesterase"/>
    <property type="match status" value="1"/>
</dbReference>
<reference evidence="4" key="1">
    <citation type="submission" date="2018-05" db="EMBL/GenBank/DDBJ databases">
        <authorList>
            <person name="Lanie J.A."/>
            <person name="Ng W.-L."/>
            <person name="Kazmierczak K.M."/>
            <person name="Andrzejewski T.M."/>
            <person name="Davidsen T.M."/>
            <person name="Wayne K.J."/>
            <person name="Tettelin H."/>
            <person name="Glass J.I."/>
            <person name="Rusch D."/>
            <person name="Podicherti R."/>
            <person name="Tsui H.-C.T."/>
            <person name="Winkler M.E."/>
        </authorList>
    </citation>
    <scope>NUCLEOTIDE SEQUENCE</scope>
</reference>
<feature type="non-terminal residue" evidence="4">
    <location>
        <position position="161"/>
    </location>
</feature>
<organism evidence="4">
    <name type="scientific">marine metagenome</name>
    <dbReference type="NCBI Taxonomy" id="408172"/>
    <lineage>
        <taxon>unclassified sequences</taxon>
        <taxon>metagenomes</taxon>
        <taxon>ecological metagenomes</taxon>
    </lineage>
</organism>
<accession>A0A382VV47</accession>
<comment type="similarity">
    <text evidence="1">Belongs to the type-B carboxylesterase/lipase family.</text>
</comment>
<evidence type="ECO:0000259" key="3">
    <source>
        <dbReference type="Pfam" id="PF00135"/>
    </source>
</evidence>
<dbReference type="SUPFAM" id="SSF53474">
    <property type="entry name" value="alpha/beta-Hydrolases"/>
    <property type="match status" value="1"/>
</dbReference>
<dbReference type="InterPro" id="IPR019819">
    <property type="entry name" value="Carboxylesterase_B_CS"/>
</dbReference>
<name>A0A382VV47_9ZZZZ</name>
<keyword evidence="2" id="KW-0378">Hydrolase</keyword>
<protein>
    <recommendedName>
        <fullName evidence="3">Carboxylesterase type B domain-containing protein</fullName>
    </recommendedName>
</protein>
<dbReference type="PANTHER" id="PTHR43142:SF1">
    <property type="entry name" value="CARBOXYLIC ESTER HYDROLASE"/>
    <property type="match status" value="1"/>
</dbReference>
<feature type="domain" description="Carboxylesterase type B" evidence="3">
    <location>
        <begin position="30"/>
        <end position="159"/>
    </location>
</feature>
<evidence type="ECO:0000256" key="1">
    <source>
        <dbReference type="ARBA" id="ARBA00005964"/>
    </source>
</evidence>
<sequence length="161" mass="18022">MKLKLITSVFLALWLSSCSVPKNDLEPDDSSVRNTQNGKVIGGFNDKTHQWLGIQYGSIPNSEFRWKKAKVPDNWEGIKESLNFGANCAQRGSLISTTKRREWGDMVGSEDCLYLNVWAPQMNPEELSNSSPLPVMVWIHGGSNVSGNADFYDPSELAYQH</sequence>
<evidence type="ECO:0000256" key="2">
    <source>
        <dbReference type="ARBA" id="ARBA00022801"/>
    </source>
</evidence>
<proteinExistence type="inferred from homology"/>
<dbReference type="InterPro" id="IPR002018">
    <property type="entry name" value="CarbesteraseB"/>
</dbReference>
<dbReference type="GO" id="GO:0016787">
    <property type="term" value="F:hydrolase activity"/>
    <property type="evidence" value="ECO:0007669"/>
    <property type="project" value="UniProtKB-KW"/>
</dbReference>
<dbReference type="EMBL" id="UINC01154453">
    <property type="protein sequence ID" value="SVD49748.1"/>
    <property type="molecule type" value="Genomic_DNA"/>
</dbReference>
<dbReference type="PROSITE" id="PS00941">
    <property type="entry name" value="CARBOXYLESTERASE_B_2"/>
    <property type="match status" value="1"/>
</dbReference>
<dbReference type="PANTHER" id="PTHR43142">
    <property type="entry name" value="CARBOXYLIC ESTER HYDROLASE"/>
    <property type="match status" value="1"/>
</dbReference>